<dbReference type="InterPro" id="IPR007739">
    <property type="entry name" value="RgpF"/>
</dbReference>
<protein>
    <submittedName>
        <fullName evidence="1">Alpha-L-Rha alpha-1,3-L-rhamnosyltransferase</fullName>
    </submittedName>
</protein>
<sequence>MKRLLLYVHFNKYDLVSPHVVYQLEKMKDVFDKVIFISNSFVDEAAVAKLKEKQLIDECLQRKNEGFDFAAWRDGLHLIGYEALLDYDSVTLMNDTCFGPLWDLESYYQRFEKDLSIDFWGMTNHRAGEVLPEHIQSYFISYKRKLATSEIFRQYWQNIKNFSDVQDVIDNYEAQTTALFLEAGFKYGVVFDTVDSVVQNQLPPNFSLYHPTELLKAKVPFFKVKITEANNGIAPYLLEFIENNTDYPMALLLHYLSDTYLPDNPYKLGKKYLRERELVQVDKKIAVHLHVYYVDLLQEFLDAFQSFHFKYDLFITTDSEEKKSAIDRQLVINNISAAIYVFDNIGRDIIPMLRLRDSLSSYDYIGHFHTKKSKEADFWAGESWRQELIESMLVQADTIIANLEAETLGLVIADIPTFFRYNKIVDAGNEALIAPTMNQLWSDMNRKKQLDFEDFHTFVMSYGTFVWFKYDALKPLFDLDISLDSIPAEPLPQNSILHAMERLLIYIAWDRHYDFRISPTPHSLTPFIDNKVLNHKMLPLTPPTFADFNQSGGIKQALGYWYRANRDVFKFVSKKVIKKIKSR</sequence>
<dbReference type="AlphaFoldDB" id="A0A4Y9FQE1"/>
<reference evidence="1 2" key="1">
    <citation type="submission" date="2019-03" db="EMBL/GenBank/DDBJ databases">
        <title>Diversity of the mouse oral microbiome.</title>
        <authorList>
            <person name="Joseph S."/>
            <person name="Aduse-Opoku J."/>
            <person name="Curtis M."/>
            <person name="Wade W."/>
            <person name="Hashim A."/>
        </authorList>
    </citation>
    <scope>NUCLEOTIDE SEQUENCE [LARGE SCALE GENOMIC DNA]</scope>
    <source>
        <strain evidence="1 2">HT4</strain>
    </source>
</reference>
<comment type="caution">
    <text evidence="1">The sequence shown here is derived from an EMBL/GenBank/DDBJ whole genome shotgun (WGS) entry which is preliminary data.</text>
</comment>
<gene>
    <name evidence="1" type="ORF">E4U01_03775</name>
</gene>
<accession>A0A4Y9FQE1</accession>
<dbReference type="GO" id="GO:0016740">
    <property type="term" value="F:transferase activity"/>
    <property type="evidence" value="ECO:0007669"/>
    <property type="project" value="UniProtKB-KW"/>
</dbReference>
<dbReference type="Pfam" id="PF05045">
    <property type="entry name" value="RgpF"/>
    <property type="match status" value="1"/>
</dbReference>
<organism evidence="1 2">
    <name type="scientific">Streptococcus acidominimus</name>
    <dbReference type="NCBI Taxonomy" id="1326"/>
    <lineage>
        <taxon>Bacteria</taxon>
        <taxon>Bacillati</taxon>
        <taxon>Bacillota</taxon>
        <taxon>Bacilli</taxon>
        <taxon>Lactobacillales</taxon>
        <taxon>Streptococcaceae</taxon>
        <taxon>Streptococcus</taxon>
    </lineage>
</organism>
<name>A0A4Y9FQE1_STRAI</name>
<dbReference type="Proteomes" id="UP000297747">
    <property type="component" value="Unassembled WGS sequence"/>
</dbReference>
<dbReference type="EMBL" id="SPQA01000009">
    <property type="protein sequence ID" value="TFU31072.1"/>
    <property type="molecule type" value="Genomic_DNA"/>
</dbReference>
<evidence type="ECO:0000313" key="2">
    <source>
        <dbReference type="Proteomes" id="UP000297747"/>
    </source>
</evidence>
<evidence type="ECO:0000313" key="1">
    <source>
        <dbReference type="EMBL" id="TFU31072.1"/>
    </source>
</evidence>
<keyword evidence="1" id="KW-0808">Transferase</keyword>
<proteinExistence type="predicted"/>
<dbReference type="RefSeq" id="WP_135052619.1">
    <property type="nucleotide sequence ID" value="NZ_CAKOCW010000027.1"/>
</dbReference>